<evidence type="ECO:0000313" key="3">
    <source>
        <dbReference type="Proteomes" id="UP001190700"/>
    </source>
</evidence>
<dbReference type="AlphaFoldDB" id="A0AAE0EV68"/>
<gene>
    <name evidence="2" type="ORF">CYMTET_48786</name>
</gene>
<evidence type="ECO:0000256" key="1">
    <source>
        <dbReference type="SAM" id="MobiDB-lite"/>
    </source>
</evidence>
<organism evidence="2 3">
    <name type="scientific">Cymbomonas tetramitiformis</name>
    <dbReference type="NCBI Taxonomy" id="36881"/>
    <lineage>
        <taxon>Eukaryota</taxon>
        <taxon>Viridiplantae</taxon>
        <taxon>Chlorophyta</taxon>
        <taxon>Pyramimonadophyceae</taxon>
        <taxon>Pyramimonadales</taxon>
        <taxon>Pyramimonadaceae</taxon>
        <taxon>Cymbomonas</taxon>
    </lineage>
</organism>
<evidence type="ECO:0000313" key="2">
    <source>
        <dbReference type="EMBL" id="KAK3241434.1"/>
    </source>
</evidence>
<comment type="caution">
    <text evidence="2">The sequence shown here is derived from an EMBL/GenBank/DDBJ whole genome shotgun (WGS) entry which is preliminary data.</text>
</comment>
<feature type="compositionally biased region" description="Basic and acidic residues" evidence="1">
    <location>
        <begin position="92"/>
        <end position="102"/>
    </location>
</feature>
<proteinExistence type="predicted"/>
<name>A0AAE0EV68_9CHLO</name>
<reference evidence="2 3" key="1">
    <citation type="journal article" date="2015" name="Genome Biol. Evol.">
        <title>Comparative Genomics of a Bacterivorous Green Alga Reveals Evolutionary Causalities and Consequences of Phago-Mixotrophic Mode of Nutrition.</title>
        <authorList>
            <person name="Burns J.A."/>
            <person name="Paasch A."/>
            <person name="Narechania A."/>
            <person name="Kim E."/>
        </authorList>
    </citation>
    <scope>NUCLEOTIDE SEQUENCE [LARGE SCALE GENOMIC DNA]</scope>
    <source>
        <strain evidence="2 3">PLY_AMNH</strain>
    </source>
</reference>
<protein>
    <submittedName>
        <fullName evidence="2">Uncharacterized protein</fullName>
    </submittedName>
</protein>
<accession>A0AAE0EV68</accession>
<keyword evidence="3" id="KW-1185">Reference proteome</keyword>
<dbReference type="EMBL" id="LGRX02033392">
    <property type="protein sequence ID" value="KAK3241434.1"/>
    <property type="molecule type" value="Genomic_DNA"/>
</dbReference>
<sequence>MQIVEVIPTHDEKGDPNQVFETPDGKAFDLRWPFVLVVHAPPAKPQPARTRHPREPPAILRKGEAADFGDAVTHQSDLNFLRALKAEYERKGTRRSLRDRVKAAPHQSLQATPAQTKPWKGCCDDFGGAELLRTLAHGSPPVQYASLYDRAAPTQMGC</sequence>
<dbReference type="Proteomes" id="UP001190700">
    <property type="component" value="Unassembled WGS sequence"/>
</dbReference>
<feature type="region of interest" description="Disordered" evidence="1">
    <location>
        <begin position="92"/>
        <end position="117"/>
    </location>
</feature>